<dbReference type="PANTHER" id="PTHR22950">
    <property type="entry name" value="AMINO ACID TRANSPORTER"/>
    <property type="match status" value="1"/>
</dbReference>
<feature type="region of interest" description="Disordered" evidence="5">
    <location>
        <begin position="27"/>
        <end position="75"/>
    </location>
</feature>
<keyword evidence="8" id="KW-1185">Reference proteome</keyword>
<feature type="transmembrane region" description="Helical" evidence="6">
    <location>
        <begin position="121"/>
        <end position="143"/>
    </location>
</feature>
<dbReference type="InParanoid" id="A0A6P8XZW7"/>
<evidence type="ECO:0000313" key="9">
    <source>
        <dbReference type="RefSeq" id="XP_034232723.1"/>
    </source>
</evidence>
<evidence type="ECO:0000256" key="1">
    <source>
        <dbReference type="ARBA" id="ARBA00004141"/>
    </source>
</evidence>
<dbReference type="GeneID" id="117640367"/>
<gene>
    <name evidence="9" type="primary">LOC117640367</name>
</gene>
<accession>A0A6P8XZW7</accession>
<keyword evidence="4 6" id="KW-0472">Membrane</keyword>
<evidence type="ECO:0000256" key="3">
    <source>
        <dbReference type="ARBA" id="ARBA00022989"/>
    </source>
</evidence>
<feature type="transmembrane region" description="Helical" evidence="6">
    <location>
        <begin position="220"/>
        <end position="239"/>
    </location>
</feature>
<organism evidence="9">
    <name type="scientific">Thrips palmi</name>
    <name type="common">Melon thrips</name>
    <dbReference type="NCBI Taxonomy" id="161013"/>
    <lineage>
        <taxon>Eukaryota</taxon>
        <taxon>Metazoa</taxon>
        <taxon>Ecdysozoa</taxon>
        <taxon>Arthropoda</taxon>
        <taxon>Hexapoda</taxon>
        <taxon>Insecta</taxon>
        <taxon>Pterygota</taxon>
        <taxon>Neoptera</taxon>
        <taxon>Paraneoptera</taxon>
        <taxon>Thysanoptera</taxon>
        <taxon>Terebrantia</taxon>
        <taxon>Thripoidea</taxon>
        <taxon>Thripidae</taxon>
        <taxon>Thrips</taxon>
    </lineage>
</organism>
<dbReference type="Pfam" id="PF01490">
    <property type="entry name" value="Aa_trans"/>
    <property type="match status" value="1"/>
</dbReference>
<keyword evidence="3 6" id="KW-1133">Transmembrane helix</keyword>
<feature type="transmembrane region" description="Helical" evidence="6">
    <location>
        <begin position="93"/>
        <end position="115"/>
    </location>
</feature>
<evidence type="ECO:0000313" key="8">
    <source>
        <dbReference type="Proteomes" id="UP000515158"/>
    </source>
</evidence>
<feature type="transmembrane region" description="Helical" evidence="6">
    <location>
        <begin position="322"/>
        <end position="346"/>
    </location>
</feature>
<dbReference type="GO" id="GO:0015179">
    <property type="term" value="F:L-amino acid transmembrane transporter activity"/>
    <property type="evidence" value="ECO:0007669"/>
    <property type="project" value="TreeGrafter"/>
</dbReference>
<protein>
    <submittedName>
        <fullName evidence="9">Proton-coupled amino acid transporter-like protein pathetic isoform X1</fullName>
    </submittedName>
</protein>
<feature type="transmembrane region" description="Helical" evidence="6">
    <location>
        <begin position="183"/>
        <end position="208"/>
    </location>
</feature>
<feature type="transmembrane region" description="Helical" evidence="6">
    <location>
        <begin position="251"/>
        <end position="268"/>
    </location>
</feature>
<dbReference type="RefSeq" id="XP_034232723.1">
    <property type="nucleotide sequence ID" value="XM_034376832.1"/>
</dbReference>
<feature type="transmembrane region" description="Helical" evidence="6">
    <location>
        <begin position="469"/>
        <end position="487"/>
    </location>
</feature>
<comment type="subcellular location">
    <subcellularLocation>
        <location evidence="1">Membrane</location>
        <topology evidence="1">Multi-pass membrane protein</topology>
    </subcellularLocation>
</comment>
<dbReference type="Proteomes" id="UP000515158">
    <property type="component" value="Unplaced"/>
</dbReference>
<feature type="transmembrane region" description="Helical" evidence="6">
    <location>
        <begin position="431"/>
        <end position="457"/>
    </location>
</feature>
<evidence type="ECO:0000256" key="2">
    <source>
        <dbReference type="ARBA" id="ARBA00022692"/>
    </source>
</evidence>
<feature type="transmembrane region" description="Helical" evidence="6">
    <location>
        <begin position="366"/>
        <end position="394"/>
    </location>
</feature>
<dbReference type="KEGG" id="tpal:117640367"/>
<keyword evidence="2 6" id="KW-0812">Transmembrane</keyword>
<evidence type="ECO:0000259" key="7">
    <source>
        <dbReference type="Pfam" id="PF01490"/>
    </source>
</evidence>
<evidence type="ECO:0000256" key="5">
    <source>
        <dbReference type="SAM" id="MobiDB-lite"/>
    </source>
</evidence>
<dbReference type="InterPro" id="IPR013057">
    <property type="entry name" value="AA_transpt_TM"/>
</dbReference>
<dbReference type="AlphaFoldDB" id="A0A6P8XZW7"/>
<proteinExistence type="predicted"/>
<dbReference type="GO" id="GO:0005774">
    <property type="term" value="C:vacuolar membrane"/>
    <property type="evidence" value="ECO:0007669"/>
    <property type="project" value="TreeGrafter"/>
</dbReference>
<feature type="domain" description="Amino acid transporter transmembrane" evidence="7">
    <location>
        <begin position="91"/>
        <end position="485"/>
    </location>
</feature>
<dbReference type="PANTHER" id="PTHR22950:SF349">
    <property type="entry name" value="AMINO ACID TRANSPORTER TRANSMEMBRANE DOMAIN-CONTAINING PROTEIN"/>
    <property type="match status" value="1"/>
</dbReference>
<dbReference type="OrthoDB" id="2417221at2759"/>
<feature type="compositionally biased region" description="Pro residues" evidence="5">
    <location>
        <begin position="50"/>
        <end position="68"/>
    </location>
</feature>
<evidence type="ECO:0000256" key="6">
    <source>
        <dbReference type="SAM" id="Phobius"/>
    </source>
</evidence>
<feature type="transmembrane region" description="Helical" evidence="6">
    <location>
        <begin position="406"/>
        <end position="425"/>
    </location>
</feature>
<evidence type="ECO:0000256" key="4">
    <source>
        <dbReference type="ARBA" id="ARBA00023136"/>
    </source>
</evidence>
<name>A0A6P8XZW7_THRPL</name>
<reference evidence="9" key="1">
    <citation type="submission" date="2025-08" db="UniProtKB">
        <authorList>
            <consortium name="RefSeq"/>
        </authorList>
    </citation>
    <scope>IDENTIFICATION</scope>
    <source>
        <tissue evidence="9">Total insect</tissue>
    </source>
</reference>
<sequence>MPAAMLDTERADLAMEFLRSSVGMKARNKVSPWAAQGQAEKAVEEKSPGAGPPGQPGAPPPGPPPGQPDQPWREDADYDPLAERVVRLPYSNVGALAHLLKGAMGAGLLAISLGFKMSGLAVGVLSGVVIAVACTHCCTLLVNNSRVLCKRLRVPSLDFPSTVEAAFLTGHSRIRRYARACRFMVNFMLCFTYLGLPIIFIVVISTSVQQLVQHYTEYELNVRFYILMLVPFVMAMGMIRDLKWLVPLSHASNSLFLTGLSITMYYVLKDAPSPLTVRQYGSVSDYPLYLSAMIYGMENIGVILPVENTMRHPQHLVAGRNVLVWSMAIIAFFYIFIGAAGFVAFGEATRENIILNLPIAEPAAQAVKVVIPLGVLLSYGLQLYVVPVTLWSGLHHRVPDARKDAAYNLLRAGTVLFTVVVALVVPNLRPVLALVGAVGFSSLGLLFPATVDLVVSWPGASALRVAKNVLIVLFWLVALLSGTYSALLEIRDTYFTESQPL</sequence>